<reference evidence="8" key="1">
    <citation type="submission" date="2019-10" db="EMBL/GenBank/DDBJ databases">
        <title>Description of Paenibacillus glebae sp. nov.</title>
        <authorList>
            <person name="Carlier A."/>
            <person name="Qi S."/>
        </authorList>
    </citation>
    <scope>NUCLEOTIDE SEQUENCE</scope>
    <source>
        <strain evidence="8">LMG 31456</strain>
    </source>
</reference>
<accession>A0A972H210</accession>
<keyword evidence="6" id="KW-0472">Membrane</keyword>
<keyword evidence="9" id="KW-1185">Reference proteome</keyword>
<dbReference type="SMART" id="SM00387">
    <property type="entry name" value="HATPase_c"/>
    <property type="match status" value="1"/>
</dbReference>
<dbReference type="GO" id="GO:0000160">
    <property type="term" value="P:phosphorelay signal transduction system"/>
    <property type="evidence" value="ECO:0007669"/>
    <property type="project" value="UniProtKB-KW"/>
</dbReference>
<evidence type="ECO:0000256" key="2">
    <source>
        <dbReference type="ARBA" id="ARBA00022741"/>
    </source>
</evidence>
<feature type="transmembrane region" description="Helical" evidence="6">
    <location>
        <begin position="356"/>
        <end position="377"/>
    </location>
</feature>
<evidence type="ECO:0000256" key="1">
    <source>
        <dbReference type="ARBA" id="ARBA00022679"/>
    </source>
</evidence>
<evidence type="ECO:0000256" key="4">
    <source>
        <dbReference type="ARBA" id="ARBA00022840"/>
    </source>
</evidence>
<feature type="transmembrane region" description="Helical" evidence="6">
    <location>
        <begin position="132"/>
        <end position="153"/>
    </location>
</feature>
<dbReference type="SUPFAM" id="SSF55874">
    <property type="entry name" value="ATPase domain of HSP90 chaperone/DNA topoisomerase II/histidine kinase"/>
    <property type="match status" value="1"/>
</dbReference>
<dbReference type="Gene3D" id="3.30.565.10">
    <property type="entry name" value="Histidine kinase-like ATPase, C-terminal domain"/>
    <property type="match status" value="1"/>
</dbReference>
<evidence type="ECO:0000256" key="3">
    <source>
        <dbReference type="ARBA" id="ARBA00022777"/>
    </source>
</evidence>
<dbReference type="SUPFAM" id="SSF50156">
    <property type="entry name" value="PDZ domain-like"/>
    <property type="match status" value="1"/>
</dbReference>
<proteinExistence type="predicted"/>
<dbReference type="PANTHER" id="PTHR24421:SF60">
    <property type="entry name" value="SENSOR HISTIDINE KINASE COMP"/>
    <property type="match status" value="1"/>
</dbReference>
<comment type="caution">
    <text evidence="8">The sequence shown here is derived from an EMBL/GenBank/DDBJ whole genome shotgun (WGS) entry which is preliminary data.</text>
</comment>
<feature type="transmembrane region" description="Helical" evidence="6">
    <location>
        <begin position="192"/>
        <end position="212"/>
    </location>
</feature>
<feature type="transmembrane region" description="Helical" evidence="6">
    <location>
        <begin position="324"/>
        <end position="350"/>
    </location>
</feature>
<evidence type="ECO:0000256" key="6">
    <source>
        <dbReference type="SAM" id="Phobius"/>
    </source>
</evidence>
<feature type="transmembrane region" description="Helical" evidence="6">
    <location>
        <begin position="259"/>
        <end position="280"/>
    </location>
</feature>
<dbReference type="PROSITE" id="PS50109">
    <property type="entry name" value="HIS_KIN"/>
    <property type="match status" value="1"/>
</dbReference>
<dbReference type="Pfam" id="PF02518">
    <property type="entry name" value="HATPase_c"/>
    <property type="match status" value="1"/>
</dbReference>
<dbReference type="PANTHER" id="PTHR24421">
    <property type="entry name" value="NITRATE/NITRITE SENSOR PROTEIN NARX-RELATED"/>
    <property type="match status" value="1"/>
</dbReference>
<feature type="domain" description="Histidine kinase" evidence="7">
    <location>
        <begin position="667"/>
        <end position="758"/>
    </location>
</feature>
<keyword evidence="2" id="KW-0547">Nucleotide-binding</keyword>
<feature type="transmembrane region" description="Helical" evidence="6">
    <location>
        <begin position="292"/>
        <end position="312"/>
    </location>
</feature>
<protein>
    <recommendedName>
        <fullName evidence="7">Histidine kinase domain-containing protein</fullName>
    </recommendedName>
</protein>
<name>A0A972H210_9BACL</name>
<evidence type="ECO:0000259" key="7">
    <source>
        <dbReference type="PROSITE" id="PS50109"/>
    </source>
</evidence>
<feature type="transmembrane region" description="Helical" evidence="6">
    <location>
        <begin position="6"/>
        <end position="26"/>
    </location>
</feature>
<feature type="transmembrane region" description="Helical" evidence="6">
    <location>
        <begin position="159"/>
        <end position="180"/>
    </location>
</feature>
<organism evidence="8 9">
    <name type="scientific">Paenibacillus foliorum</name>
    <dbReference type="NCBI Taxonomy" id="2654974"/>
    <lineage>
        <taxon>Bacteria</taxon>
        <taxon>Bacillati</taxon>
        <taxon>Bacillota</taxon>
        <taxon>Bacilli</taxon>
        <taxon>Bacillales</taxon>
        <taxon>Paenibacillaceae</taxon>
        <taxon>Paenibacillus</taxon>
    </lineage>
</organism>
<gene>
    <name evidence="8" type="ORF">GC093_34905</name>
</gene>
<keyword evidence="6" id="KW-0812">Transmembrane</keyword>
<evidence type="ECO:0000256" key="5">
    <source>
        <dbReference type="ARBA" id="ARBA00023012"/>
    </source>
</evidence>
<dbReference type="AlphaFoldDB" id="A0A972H210"/>
<keyword evidence="6" id="KW-1133">Transmembrane helix</keyword>
<evidence type="ECO:0000313" key="8">
    <source>
        <dbReference type="EMBL" id="NOU98373.1"/>
    </source>
</evidence>
<dbReference type="GO" id="GO:0016301">
    <property type="term" value="F:kinase activity"/>
    <property type="evidence" value="ECO:0007669"/>
    <property type="project" value="UniProtKB-KW"/>
</dbReference>
<dbReference type="InterPro" id="IPR050482">
    <property type="entry name" value="Sensor_HK_TwoCompSys"/>
</dbReference>
<evidence type="ECO:0000313" key="9">
    <source>
        <dbReference type="Proteomes" id="UP000641588"/>
    </source>
</evidence>
<keyword evidence="4" id="KW-0067">ATP-binding</keyword>
<dbReference type="GO" id="GO:0005524">
    <property type="term" value="F:ATP binding"/>
    <property type="evidence" value="ECO:0007669"/>
    <property type="project" value="UniProtKB-KW"/>
</dbReference>
<keyword evidence="1" id="KW-0808">Transferase</keyword>
<sequence length="762" mass="87408">MLLIVIHGWFAFITFQYPFIGILLTLNENNEFVIRKLDTDSASLNLNFQVGDIVRQVNDEETGKYATVKKWRAIEQADSVLISRNGEEFRVVTEHARASASTQVLPLLGEILCVLFAAMVYWKVRNSKSGRFLSLVFLNIGFIFASLGASVRGDALGKMFISTSMILFPVMFFHFLVVFLREKGNVHLPDKFMKLVYGIVLITVLPRLAYFFPDLAYYVYQFNTNVVIALFLIVFSFNFLFLTFVYLKYRNEGSALSAIVKTVWWSLIISFFPFACLSFIPQLFLGYEWVSSLYTSWLVLVFPISFAYLIVSKQLYDIDIVLRRIVFTVLLSIVPSAAISALNTVIFQGTTSVKDLFISFIFSVVIISSVLYSYEYFTTKLQKIMFPRKYHLQNALRNIATNLRSISSFRELKDIILVDIVNTLEVSGAAIVFKYNDSVETVITGDIQADEVERMAVLGAWGHPSYSCMKINRHEEYTSYMIIARKKTNTLLGQEETQWLNLIISYLAVSLENLHLIGKLNVRLQHLASQIPNELVAQDFMWFRKLMFELQESERKRIATDLHDTTLQDLFFLKKRFTAIMNSHPFEEEEMERMSGIIDYVEIINTNLRQSCFELNPHLLHEIGLLQTVTKVVEQEGALLPFQLEFSAIGAEMIESWDMETKRHVFRIIQELINNAKKHSEASRVSILITKEADSFQLLYEDDGIGFIPKPEVEKHIGASGMGMEQMKSRVLHLNGHLEISVNRGSGTTVWITLPLRRVMTA</sequence>
<dbReference type="InterPro" id="IPR003594">
    <property type="entry name" value="HATPase_dom"/>
</dbReference>
<dbReference type="InterPro" id="IPR036034">
    <property type="entry name" value="PDZ_sf"/>
</dbReference>
<keyword evidence="5" id="KW-0902">Two-component regulatory system</keyword>
<dbReference type="EMBL" id="WHOD01000135">
    <property type="protein sequence ID" value="NOU98373.1"/>
    <property type="molecule type" value="Genomic_DNA"/>
</dbReference>
<dbReference type="CDD" id="cd16917">
    <property type="entry name" value="HATPase_UhpB-NarQ-NarX-like"/>
    <property type="match status" value="1"/>
</dbReference>
<feature type="transmembrane region" description="Helical" evidence="6">
    <location>
        <begin position="224"/>
        <end position="247"/>
    </location>
</feature>
<dbReference type="InterPro" id="IPR005467">
    <property type="entry name" value="His_kinase_dom"/>
</dbReference>
<keyword evidence="3" id="KW-0418">Kinase</keyword>
<dbReference type="RefSeq" id="WP_171656630.1">
    <property type="nucleotide sequence ID" value="NZ_WHOD01000135.1"/>
</dbReference>
<dbReference type="InterPro" id="IPR036890">
    <property type="entry name" value="HATPase_C_sf"/>
</dbReference>
<dbReference type="Proteomes" id="UP000641588">
    <property type="component" value="Unassembled WGS sequence"/>
</dbReference>